<evidence type="ECO:0000256" key="8">
    <source>
        <dbReference type="ARBA" id="ARBA00023136"/>
    </source>
</evidence>
<evidence type="ECO:0008006" key="10">
    <source>
        <dbReference type="Google" id="ProtNLM"/>
    </source>
</evidence>
<evidence type="ECO:0000256" key="6">
    <source>
        <dbReference type="ARBA" id="ARBA00022989"/>
    </source>
</evidence>
<dbReference type="InterPro" id="IPR036127">
    <property type="entry name" value="CcmE-like_sf"/>
</dbReference>
<dbReference type="InterPro" id="IPR012340">
    <property type="entry name" value="NA-bd_OB-fold"/>
</dbReference>
<dbReference type="SUPFAM" id="SSF82093">
    <property type="entry name" value="Heme chaperone CcmE"/>
    <property type="match status" value="1"/>
</dbReference>
<evidence type="ECO:0000256" key="3">
    <source>
        <dbReference type="ARBA" id="ARBA00022692"/>
    </source>
</evidence>
<evidence type="ECO:0000256" key="2">
    <source>
        <dbReference type="ARBA" id="ARBA00022617"/>
    </source>
</evidence>
<dbReference type="PANTHER" id="PTHR34128:SF2">
    <property type="entry name" value="CYTOCHROME C-TYPE BIOGENESIS PROTEIN CCME HOMOLOG, MITOCHONDRIAL"/>
    <property type="match status" value="1"/>
</dbReference>
<dbReference type="PANTHER" id="PTHR34128">
    <property type="entry name" value="CYTOCHROME C-TYPE BIOGENESIS PROTEIN CCME HOMOLOG, MITOCHONDRIAL"/>
    <property type="match status" value="1"/>
</dbReference>
<name>A0A3B1BU98_9ZZZZ</name>
<dbReference type="GO" id="GO:0017004">
    <property type="term" value="P:cytochrome complex assembly"/>
    <property type="evidence" value="ECO:0007669"/>
    <property type="project" value="UniProtKB-KW"/>
</dbReference>
<keyword evidence="4" id="KW-0479">Metal-binding</keyword>
<keyword evidence="5" id="KW-0201">Cytochrome c-type biogenesis</keyword>
<keyword evidence="2" id="KW-0349">Heme</keyword>
<dbReference type="InterPro" id="IPR004329">
    <property type="entry name" value="CcmE"/>
</dbReference>
<dbReference type="GO" id="GO:0017003">
    <property type="term" value="P:protein-heme linkage"/>
    <property type="evidence" value="ECO:0007669"/>
    <property type="project" value="InterPro"/>
</dbReference>
<dbReference type="EMBL" id="UOGA01000032">
    <property type="protein sequence ID" value="VAX15098.1"/>
    <property type="molecule type" value="Genomic_DNA"/>
</dbReference>
<keyword evidence="8" id="KW-0472">Membrane</keyword>
<dbReference type="GO" id="GO:0020037">
    <property type="term" value="F:heme binding"/>
    <property type="evidence" value="ECO:0007669"/>
    <property type="project" value="InterPro"/>
</dbReference>
<evidence type="ECO:0000256" key="1">
    <source>
        <dbReference type="ARBA" id="ARBA00004370"/>
    </source>
</evidence>
<reference evidence="9" key="1">
    <citation type="submission" date="2018-06" db="EMBL/GenBank/DDBJ databases">
        <authorList>
            <person name="Zhirakovskaya E."/>
        </authorList>
    </citation>
    <scope>NUCLEOTIDE SEQUENCE</scope>
</reference>
<comment type="subcellular location">
    <subcellularLocation>
        <location evidence="1">Membrane</location>
    </subcellularLocation>
</comment>
<evidence type="ECO:0000256" key="4">
    <source>
        <dbReference type="ARBA" id="ARBA00022723"/>
    </source>
</evidence>
<dbReference type="AlphaFoldDB" id="A0A3B1BU98"/>
<dbReference type="Pfam" id="PF03100">
    <property type="entry name" value="CcmE"/>
    <property type="match status" value="1"/>
</dbReference>
<evidence type="ECO:0000313" key="9">
    <source>
        <dbReference type="EMBL" id="VAX15098.1"/>
    </source>
</evidence>
<keyword evidence="3" id="KW-0812">Transmembrane</keyword>
<evidence type="ECO:0000256" key="5">
    <source>
        <dbReference type="ARBA" id="ARBA00022748"/>
    </source>
</evidence>
<dbReference type="Gene3D" id="2.40.50.140">
    <property type="entry name" value="Nucleic acid-binding proteins"/>
    <property type="match status" value="1"/>
</dbReference>
<organism evidence="9">
    <name type="scientific">hydrothermal vent metagenome</name>
    <dbReference type="NCBI Taxonomy" id="652676"/>
    <lineage>
        <taxon>unclassified sequences</taxon>
        <taxon>metagenomes</taxon>
        <taxon>ecological metagenomes</taxon>
    </lineage>
</organism>
<dbReference type="GO" id="GO:0005886">
    <property type="term" value="C:plasma membrane"/>
    <property type="evidence" value="ECO:0007669"/>
    <property type="project" value="InterPro"/>
</dbReference>
<sequence>MSKSMNKAQKKFFVGASLLVLAIGFLIYSGVKASGTYYYTVSEVLSMSPGAKKAGLRLEGKVVPGSIKKDTENLKLDFAITDDSQKSMTVLWKGVTPDMFQDNIDVVVEGSVDQDGRFVASKLLTSCPSKYEAAKEVKESI</sequence>
<protein>
    <recommendedName>
        <fullName evidence="10">Cytochrome c-type biogenesis protein CcmE, heme chaperone</fullName>
    </recommendedName>
</protein>
<gene>
    <name evidence="9" type="ORF">MNBD_NITROSPINAE04-264</name>
</gene>
<accession>A0A3B1BU98</accession>
<keyword evidence="6" id="KW-1133">Transmembrane helix</keyword>
<dbReference type="GO" id="GO:0046872">
    <property type="term" value="F:metal ion binding"/>
    <property type="evidence" value="ECO:0007669"/>
    <property type="project" value="UniProtKB-KW"/>
</dbReference>
<proteinExistence type="predicted"/>
<evidence type="ECO:0000256" key="7">
    <source>
        <dbReference type="ARBA" id="ARBA00023004"/>
    </source>
</evidence>
<keyword evidence="7" id="KW-0408">Iron</keyword>